<gene>
    <name evidence="3" type="ORF">FGO68_gene7231</name>
</gene>
<name>A0A8J8T644_HALGN</name>
<evidence type="ECO:0000313" key="4">
    <source>
        <dbReference type="Proteomes" id="UP000785679"/>
    </source>
</evidence>
<organism evidence="3 4">
    <name type="scientific">Halteria grandinella</name>
    <dbReference type="NCBI Taxonomy" id="5974"/>
    <lineage>
        <taxon>Eukaryota</taxon>
        <taxon>Sar</taxon>
        <taxon>Alveolata</taxon>
        <taxon>Ciliophora</taxon>
        <taxon>Intramacronucleata</taxon>
        <taxon>Spirotrichea</taxon>
        <taxon>Stichotrichia</taxon>
        <taxon>Sporadotrichida</taxon>
        <taxon>Halteriidae</taxon>
        <taxon>Halteria</taxon>
    </lineage>
</organism>
<dbReference type="OrthoDB" id="308058at2759"/>
<evidence type="ECO:0000313" key="3">
    <source>
        <dbReference type="EMBL" id="TNV83734.1"/>
    </source>
</evidence>
<evidence type="ECO:0000256" key="2">
    <source>
        <dbReference type="SAM" id="MobiDB-lite"/>
    </source>
</evidence>
<feature type="compositionally biased region" description="Polar residues" evidence="2">
    <location>
        <begin position="882"/>
        <end position="892"/>
    </location>
</feature>
<accession>A0A8J8T644</accession>
<keyword evidence="4" id="KW-1185">Reference proteome</keyword>
<feature type="region of interest" description="Disordered" evidence="2">
    <location>
        <begin position="840"/>
        <end position="892"/>
    </location>
</feature>
<keyword evidence="1" id="KW-0175">Coiled coil</keyword>
<proteinExistence type="predicted"/>
<feature type="coiled-coil region" evidence="1">
    <location>
        <begin position="491"/>
        <end position="529"/>
    </location>
</feature>
<evidence type="ECO:0000256" key="1">
    <source>
        <dbReference type="SAM" id="Coils"/>
    </source>
</evidence>
<dbReference type="Proteomes" id="UP000785679">
    <property type="component" value="Unassembled WGS sequence"/>
</dbReference>
<sequence>MNVAQRGLAYGEGGYQQYISSRNHQYQSQLPPLYSQGGGSFLQQKSLSRPLQQPYQQYPLADRNHFYPSTMTVQNAPPDRQQLSTAAKSTHSNTRNNVLPMKMQAENPFDSLALELEQYDRDFKLKQSPYQRQTPVKQNIPKAQMVMLKKPLINNSRPLDNISLPQLINTYVAPPQEEENARYKPQQIMMRGPPSRASGLLNDGLREQLQQQQMMVQRLVTKGSNNGGSIQNEEYNQTQYGQGTNMGQDEWDSKQTQVLQKRLQKAKNQMKNFSEQLLASLQGAQQQSATQVQKSQEQQALEMQHRLRLQQQRLREQEIMKSMAQRIDRLQESIDKQGVNIRTQQTMLQPHPYFPHQQQPHPSQNAPIPPQPQKTGLFAIPNALKKNFTDKIREQQLASAFGQNDPFSMSPDKQQTMFGDLSGIEQNLESNRQKETDTKFLMDLLNFEQNIMSAEEQRQQKALESVMDTVKADQNLLNKVIPKTNSQLKSGQDIEAELQAFQAELERKMEQEREQDRRARADRRKEQERMAKHLEQLQRGEGIAHIKVKKGTKRYWRSVTITLMAWLQTKNFLEKEKLEKRSAIVEDLKEGLSLYGEIAKAWLIKSIKHPLISLIKDPENLNLNFTIPSLSSVEQQSRLMKAKVRLKGILKGLLEQSTEETVPMPLVSFLGSLVKREQYVPDGFLTQFEMDRLNLDKYGALISVSEKQVQMVMGNYILIKVLVCQIMANPEKLGLIPDSQKEGLQRNNITANFRVLASMLYYTVMEFMEQLLKSNGYMQDLYESSGLASIILKQQDLKLFYLGEESYAFRIELFEIIQVWLTLMSKYLAKAQLDKNTNVNAATKDRPASRLRSGRGIGSSMGRVNSNVGGSMRMAQPRQIGATANRQIPQRV</sequence>
<dbReference type="AlphaFoldDB" id="A0A8J8T644"/>
<dbReference type="EMBL" id="RRYP01003522">
    <property type="protein sequence ID" value="TNV83734.1"/>
    <property type="molecule type" value="Genomic_DNA"/>
</dbReference>
<comment type="caution">
    <text evidence="3">The sequence shown here is derived from an EMBL/GenBank/DDBJ whole genome shotgun (WGS) entry which is preliminary data.</text>
</comment>
<reference evidence="3" key="1">
    <citation type="submission" date="2019-06" db="EMBL/GenBank/DDBJ databases">
        <authorList>
            <person name="Zheng W."/>
        </authorList>
    </citation>
    <scope>NUCLEOTIDE SEQUENCE</scope>
    <source>
        <strain evidence="3">QDHG01</strain>
    </source>
</reference>
<protein>
    <submittedName>
        <fullName evidence="3">Uncharacterized protein</fullName>
    </submittedName>
</protein>